<evidence type="ECO:0000313" key="3">
    <source>
        <dbReference type="Proteomes" id="UP000377595"/>
    </source>
</evidence>
<evidence type="ECO:0000313" key="2">
    <source>
        <dbReference type="EMBL" id="GES22753.1"/>
    </source>
</evidence>
<dbReference type="AlphaFoldDB" id="A0A5M3XU00"/>
<keyword evidence="3" id="KW-1185">Reference proteome</keyword>
<feature type="region of interest" description="Disordered" evidence="1">
    <location>
        <begin position="47"/>
        <end position="81"/>
    </location>
</feature>
<organism evidence="2 3">
    <name type="scientific">Acrocarpospora pleiomorpha</name>
    <dbReference type="NCBI Taxonomy" id="90975"/>
    <lineage>
        <taxon>Bacteria</taxon>
        <taxon>Bacillati</taxon>
        <taxon>Actinomycetota</taxon>
        <taxon>Actinomycetes</taxon>
        <taxon>Streptosporangiales</taxon>
        <taxon>Streptosporangiaceae</taxon>
        <taxon>Acrocarpospora</taxon>
    </lineage>
</organism>
<reference evidence="2 3" key="1">
    <citation type="submission" date="2019-10" db="EMBL/GenBank/DDBJ databases">
        <title>Whole genome shotgun sequence of Acrocarpospora pleiomorpha NBRC 16267.</title>
        <authorList>
            <person name="Ichikawa N."/>
            <person name="Kimura A."/>
            <person name="Kitahashi Y."/>
            <person name="Komaki H."/>
            <person name="Oguchi A."/>
        </authorList>
    </citation>
    <scope>NUCLEOTIDE SEQUENCE [LARGE SCALE GENOMIC DNA]</scope>
    <source>
        <strain evidence="2 3">NBRC 16267</strain>
    </source>
</reference>
<protein>
    <submittedName>
        <fullName evidence="2">Uncharacterized protein</fullName>
    </submittedName>
</protein>
<proteinExistence type="predicted"/>
<gene>
    <name evidence="2" type="ORF">Aple_056520</name>
</gene>
<comment type="caution">
    <text evidence="2">The sequence shown here is derived from an EMBL/GenBank/DDBJ whole genome shotgun (WGS) entry which is preliminary data.</text>
</comment>
<sequence length="81" mass="8673">MRKPDESGLKPERRSCQALSMHASSASQIELMSLYAADEGMALVGSEDKDGVLRGLPARNGPKRTDEATQAERGGLTRDLG</sequence>
<name>A0A5M3XU00_9ACTN</name>
<evidence type="ECO:0000256" key="1">
    <source>
        <dbReference type="SAM" id="MobiDB-lite"/>
    </source>
</evidence>
<dbReference type="EMBL" id="BLAF01000034">
    <property type="protein sequence ID" value="GES22753.1"/>
    <property type="molecule type" value="Genomic_DNA"/>
</dbReference>
<feature type="compositionally biased region" description="Basic and acidic residues" evidence="1">
    <location>
        <begin position="1"/>
        <end position="15"/>
    </location>
</feature>
<dbReference type="Proteomes" id="UP000377595">
    <property type="component" value="Unassembled WGS sequence"/>
</dbReference>
<accession>A0A5M3XU00</accession>
<feature type="region of interest" description="Disordered" evidence="1">
    <location>
        <begin position="1"/>
        <end position="24"/>
    </location>
</feature>